<reference evidence="1" key="1">
    <citation type="journal article" date="2015" name="Nature">
        <title>Complex archaea that bridge the gap between prokaryotes and eukaryotes.</title>
        <authorList>
            <person name="Spang A."/>
            <person name="Saw J.H."/>
            <person name="Jorgensen S.L."/>
            <person name="Zaremba-Niedzwiedzka K."/>
            <person name="Martijn J."/>
            <person name="Lind A.E."/>
            <person name="van Eijk R."/>
            <person name="Schleper C."/>
            <person name="Guy L."/>
            <person name="Ettema T.J."/>
        </authorList>
    </citation>
    <scope>NUCLEOTIDE SEQUENCE</scope>
</reference>
<proteinExistence type="predicted"/>
<gene>
    <name evidence="1" type="ORF">LCGC14_0175430</name>
</gene>
<protein>
    <submittedName>
        <fullName evidence="1">Uncharacterized protein</fullName>
    </submittedName>
</protein>
<dbReference type="EMBL" id="LAZR01000069">
    <property type="protein sequence ID" value="KKN95674.1"/>
    <property type="molecule type" value="Genomic_DNA"/>
</dbReference>
<sequence>MQLVITLSTEAFTQDVNHNITASHTFRSWEKPFFTKTLKDQFFSIEEEIIEFLKTRDKIYKISAIQNVSVYSTVVLKTYEELDDPATNGLCDYVATYVFFAFDRSEKITPELLETIQQSSHYHERKVKLIIKNMEQFKERLLAEFPNKTKLTNKIY</sequence>
<name>A0A0F9UVA5_9ZZZZ</name>
<organism evidence="1">
    <name type="scientific">marine sediment metagenome</name>
    <dbReference type="NCBI Taxonomy" id="412755"/>
    <lineage>
        <taxon>unclassified sequences</taxon>
        <taxon>metagenomes</taxon>
        <taxon>ecological metagenomes</taxon>
    </lineage>
</organism>
<evidence type="ECO:0000313" key="1">
    <source>
        <dbReference type="EMBL" id="KKN95674.1"/>
    </source>
</evidence>
<dbReference type="AlphaFoldDB" id="A0A0F9UVA5"/>
<comment type="caution">
    <text evidence="1">The sequence shown here is derived from an EMBL/GenBank/DDBJ whole genome shotgun (WGS) entry which is preliminary data.</text>
</comment>
<accession>A0A0F9UVA5</accession>